<dbReference type="Ensembl" id="ENSXETT00000105339">
    <property type="protein sequence ID" value="ENSXETP00000113018"/>
    <property type="gene ID" value="ENSXETG00000041993"/>
</dbReference>
<evidence type="ECO:0000313" key="2">
    <source>
        <dbReference type="Ensembl" id="ENSXETP00000113018"/>
    </source>
</evidence>
<dbReference type="InParanoid" id="A0A803JYC0"/>
<dbReference type="PANTHER" id="PTHR31635">
    <property type="entry name" value="REVERSE TRANSCRIPTASE DOMAIN-CONTAINING PROTEIN-RELATED"/>
    <property type="match status" value="1"/>
</dbReference>
<name>A0A803JYC0_XENTR</name>
<dbReference type="PROSITE" id="PS50878">
    <property type="entry name" value="RT_POL"/>
    <property type="match status" value="1"/>
</dbReference>
<sequence length="662" mass="75647">MHLDRDIPIEEIEEAIADMPPGRTPGPDCLPAEWYKAHSQTLSPKLCTLYNNLTDTNVLPESCYMAHITLIPKVGKPSDDCGSYRPISLLNCDAKIFAKVLANRLKQIVRSIIHPDQTGFMPQNATDINIRRLFNNLEYDHDNKGKRIVVSLDTAKAFDTVSWGYLWEILRRFGLGGRYRAWVRALYWQPQVRVLVNGRLTDPLPLERGTRQGCPLSPLLFALVIEPLATLLRDSPNIPGLQVGRLIEKVSLYADDMLLYLANPNEVLSNALSQIEEFGIYSGLRVNQSKSLIFPIDPLPPPQAKQIEQLQVVQSFKYLGVVINKQHTKFEEGNLTPIVQNLSNKIDTWAQLPLTLPGRINLLKMVFLPKLLYIFHNSPVPPRAKWYKRIDSLILRFLWAGEHPRISLKTLQAPVTQGGLALPNMRLYYLASQLIYVHWWLTPHQDNTSTLLEANILGSLEALANLPYRGNSKHYTTTTPMRTVITAFQKALRHVQGPQQTWSRWTPLWGNCSLPNFISLPNIAQWASHGIKHLQDILTNGDIKHFQTLRGSHQIPQTMHFNYLQLRHAFHSQFPTRPVELQETTLEKYIRRENLTKALSWYYTILWQANPDPLAKVREKWMRDIPNLTEETWVDALRQCCPTGGPRPPSVWPPTCLAALMA</sequence>
<evidence type="ECO:0000259" key="1">
    <source>
        <dbReference type="PROSITE" id="PS50878"/>
    </source>
</evidence>
<dbReference type="PANTHER" id="PTHR31635:SF196">
    <property type="entry name" value="REVERSE TRANSCRIPTASE DOMAIN-CONTAINING PROTEIN-RELATED"/>
    <property type="match status" value="1"/>
</dbReference>
<accession>A0A803JYC0</accession>
<dbReference type="InterPro" id="IPR000477">
    <property type="entry name" value="RT_dom"/>
</dbReference>
<dbReference type="InterPro" id="IPR043502">
    <property type="entry name" value="DNA/RNA_pol_sf"/>
</dbReference>
<reference evidence="2" key="1">
    <citation type="journal article" date="2010" name="Science">
        <title>The genome of the Western clawed frog Xenopus tropicalis.</title>
        <authorList>
            <person name="Hellsten U."/>
            <person name="Harland R.M."/>
            <person name="Gilchrist M.J."/>
            <person name="Hendrix D."/>
            <person name="Jurka J."/>
            <person name="Kapitonov V."/>
            <person name="Ovcharenko I."/>
            <person name="Putnam N.H."/>
            <person name="Shu S."/>
            <person name="Taher L."/>
            <person name="Blitz I.L."/>
            <person name="Blumberg B."/>
            <person name="Dichmann D.S."/>
            <person name="Dubchak I."/>
            <person name="Amaya E."/>
            <person name="Detter J.C."/>
            <person name="Fletcher R."/>
            <person name="Gerhard D.S."/>
            <person name="Goodstein D."/>
            <person name="Graves T."/>
            <person name="Grigoriev I.V."/>
            <person name="Grimwood J."/>
            <person name="Kawashima T."/>
            <person name="Lindquist E."/>
            <person name="Lucas S.M."/>
            <person name="Mead P.E."/>
            <person name="Mitros T."/>
            <person name="Ogino H."/>
            <person name="Ohta Y."/>
            <person name="Poliakov A.V."/>
            <person name="Pollet N."/>
            <person name="Robert J."/>
            <person name="Salamov A."/>
            <person name="Sater A.K."/>
            <person name="Schmutz J."/>
            <person name="Terry A."/>
            <person name="Vize P.D."/>
            <person name="Warren W.C."/>
            <person name="Wells D."/>
            <person name="Wills A."/>
            <person name="Wilson R.K."/>
            <person name="Zimmerman L.B."/>
            <person name="Zorn A.M."/>
            <person name="Grainger R."/>
            <person name="Grammer T."/>
            <person name="Khokha M.K."/>
            <person name="Richardson P.M."/>
            <person name="Rokhsar D.S."/>
        </authorList>
    </citation>
    <scope>NUCLEOTIDE SEQUENCE [LARGE SCALE GENOMIC DNA]</scope>
    <source>
        <strain evidence="2">Nigerian</strain>
    </source>
</reference>
<protein>
    <recommendedName>
        <fullName evidence="1">Reverse transcriptase domain-containing protein</fullName>
    </recommendedName>
</protein>
<dbReference type="CDD" id="cd01650">
    <property type="entry name" value="RT_nLTR_like"/>
    <property type="match status" value="1"/>
</dbReference>
<feature type="domain" description="Reverse transcriptase" evidence="1">
    <location>
        <begin position="52"/>
        <end position="323"/>
    </location>
</feature>
<dbReference type="AlphaFoldDB" id="A0A803JYC0"/>
<organism evidence="2">
    <name type="scientific">Xenopus tropicalis</name>
    <name type="common">Western clawed frog</name>
    <name type="synonym">Silurana tropicalis</name>
    <dbReference type="NCBI Taxonomy" id="8364"/>
    <lineage>
        <taxon>Eukaryota</taxon>
        <taxon>Metazoa</taxon>
        <taxon>Chordata</taxon>
        <taxon>Craniata</taxon>
        <taxon>Vertebrata</taxon>
        <taxon>Euteleostomi</taxon>
        <taxon>Amphibia</taxon>
        <taxon>Batrachia</taxon>
        <taxon>Anura</taxon>
        <taxon>Pipoidea</taxon>
        <taxon>Pipidae</taxon>
        <taxon>Xenopodinae</taxon>
        <taxon>Xenopus</taxon>
        <taxon>Silurana</taxon>
    </lineage>
</organism>
<reference evidence="2" key="2">
    <citation type="submission" date="2021-03" db="UniProtKB">
        <authorList>
            <consortium name="Ensembl"/>
        </authorList>
    </citation>
    <scope>IDENTIFICATION</scope>
</reference>
<dbReference type="SUPFAM" id="SSF56672">
    <property type="entry name" value="DNA/RNA polymerases"/>
    <property type="match status" value="1"/>
</dbReference>
<dbReference type="Pfam" id="PF00078">
    <property type="entry name" value="RVT_1"/>
    <property type="match status" value="1"/>
</dbReference>
<dbReference type="GeneTree" id="ENSGT00940000163630"/>
<proteinExistence type="predicted"/>